<keyword evidence="3" id="KW-0813">Transport</keyword>
<evidence type="ECO:0000256" key="6">
    <source>
        <dbReference type="ARBA" id="ARBA00022692"/>
    </source>
</evidence>
<dbReference type="PANTHER" id="PTHR30529">
    <property type="entry name" value="CYTOCHROME B561"/>
    <property type="match status" value="1"/>
</dbReference>
<feature type="transmembrane region" description="Helical" evidence="13">
    <location>
        <begin position="20"/>
        <end position="37"/>
    </location>
</feature>
<reference evidence="16" key="1">
    <citation type="journal article" date="2019" name="Int. J. Syst. Evol. Microbiol.">
        <title>The Global Catalogue of Microorganisms (GCM) 10K type strain sequencing project: providing services to taxonomists for standard genome sequencing and annotation.</title>
        <authorList>
            <consortium name="The Broad Institute Genomics Platform"/>
            <consortium name="The Broad Institute Genome Sequencing Center for Infectious Disease"/>
            <person name="Wu L."/>
            <person name="Ma J."/>
        </authorList>
    </citation>
    <scope>NUCLEOTIDE SEQUENCE [LARGE SCALE GENOMIC DNA]</scope>
    <source>
        <strain evidence="16">NBRC 110107</strain>
    </source>
</reference>
<accession>A0ABQ6BKA9</accession>
<evidence type="ECO:0000256" key="1">
    <source>
        <dbReference type="ARBA" id="ARBA00001970"/>
    </source>
</evidence>
<keyword evidence="7" id="KW-0479">Metal-binding</keyword>
<keyword evidence="5" id="KW-0349">Heme</keyword>
<keyword evidence="16" id="KW-1185">Reference proteome</keyword>
<evidence type="ECO:0000256" key="7">
    <source>
        <dbReference type="ARBA" id="ARBA00022723"/>
    </source>
</evidence>
<keyword evidence="9 13" id="KW-1133">Transmembrane helix</keyword>
<evidence type="ECO:0000256" key="12">
    <source>
        <dbReference type="ARBA" id="ARBA00037975"/>
    </source>
</evidence>
<dbReference type="EMBL" id="BSOY01000008">
    <property type="protein sequence ID" value="GLS00652.1"/>
    <property type="molecule type" value="Genomic_DNA"/>
</dbReference>
<comment type="similarity">
    <text evidence="12">Belongs to the cytochrome b561 family.</text>
</comment>
<dbReference type="SUPFAM" id="SSF81342">
    <property type="entry name" value="Transmembrane di-heme cytochromes"/>
    <property type="match status" value="1"/>
</dbReference>
<evidence type="ECO:0000313" key="16">
    <source>
        <dbReference type="Proteomes" id="UP001156921"/>
    </source>
</evidence>
<evidence type="ECO:0000256" key="4">
    <source>
        <dbReference type="ARBA" id="ARBA00022475"/>
    </source>
</evidence>
<dbReference type="InterPro" id="IPR052168">
    <property type="entry name" value="Cytochrome_b561_oxidase"/>
</dbReference>
<keyword evidence="4" id="KW-1003">Cell membrane</keyword>
<comment type="cofactor">
    <cofactor evidence="1">
        <name>heme b</name>
        <dbReference type="ChEBI" id="CHEBI:60344"/>
    </cofactor>
</comment>
<keyword evidence="6 13" id="KW-0812">Transmembrane</keyword>
<dbReference type="Proteomes" id="UP001156921">
    <property type="component" value="Unassembled WGS sequence"/>
</dbReference>
<dbReference type="PANTHER" id="PTHR30529:SF3">
    <property type="entry name" value="CYTOCHROME B561 HOMOLOG 1"/>
    <property type="match status" value="1"/>
</dbReference>
<evidence type="ECO:0000256" key="9">
    <source>
        <dbReference type="ARBA" id="ARBA00022989"/>
    </source>
</evidence>
<organism evidence="15 16">
    <name type="scientific">Brevundimonas denitrificans</name>
    <dbReference type="NCBI Taxonomy" id="1443434"/>
    <lineage>
        <taxon>Bacteria</taxon>
        <taxon>Pseudomonadati</taxon>
        <taxon>Pseudomonadota</taxon>
        <taxon>Alphaproteobacteria</taxon>
        <taxon>Caulobacterales</taxon>
        <taxon>Caulobacteraceae</taxon>
        <taxon>Brevundimonas</taxon>
    </lineage>
</organism>
<proteinExistence type="inferred from homology"/>
<evidence type="ECO:0000313" key="15">
    <source>
        <dbReference type="EMBL" id="GLS00652.1"/>
    </source>
</evidence>
<feature type="transmembrane region" description="Helical" evidence="13">
    <location>
        <begin position="58"/>
        <end position="74"/>
    </location>
</feature>
<evidence type="ECO:0000256" key="3">
    <source>
        <dbReference type="ARBA" id="ARBA00022448"/>
    </source>
</evidence>
<keyword evidence="11 13" id="KW-0472">Membrane</keyword>
<evidence type="ECO:0000256" key="13">
    <source>
        <dbReference type="SAM" id="Phobius"/>
    </source>
</evidence>
<keyword evidence="8" id="KW-0249">Electron transport</keyword>
<comment type="subcellular location">
    <subcellularLocation>
        <location evidence="2">Cell membrane</location>
        <topology evidence="2">Multi-pass membrane protein</topology>
    </subcellularLocation>
</comment>
<keyword evidence="10" id="KW-0408">Iron</keyword>
<evidence type="ECO:0000256" key="8">
    <source>
        <dbReference type="ARBA" id="ARBA00022982"/>
    </source>
</evidence>
<protein>
    <submittedName>
        <fullName evidence="15">Cytochrome b561</fullName>
    </submittedName>
</protein>
<evidence type="ECO:0000256" key="10">
    <source>
        <dbReference type="ARBA" id="ARBA00023004"/>
    </source>
</evidence>
<gene>
    <name evidence="15" type="ORF">GCM10007859_06590</name>
</gene>
<sequence length="184" mass="20598">MTASAPDAQPAHQAYSRVSIALHWLMLILLAAVFACIELRENYPRGSDIREGLKTWHFMLGLSVFVLVWIRLIARWRTPWLASEAGWTRWPAAAVHVALYAGMIALPLLGWLVLSAEGDAIPFFGLSLPPLIAPDKDLAERLEELHKTIGEAGYWLIGLHAVAAVFHHHVLKDGTLRRMLPMLR</sequence>
<feature type="transmembrane region" description="Helical" evidence="13">
    <location>
        <begin position="94"/>
        <end position="114"/>
    </location>
</feature>
<evidence type="ECO:0000259" key="14">
    <source>
        <dbReference type="Pfam" id="PF01292"/>
    </source>
</evidence>
<feature type="domain" description="Cytochrome b561 bacterial/Ni-hydrogenase" evidence="14">
    <location>
        <begin position="15"/>
        <end position="181"/>
    </location>
</feature>
<evidence type="ECO:0000256" key="2">
    <source>
        <dbReference type="ARBA" id="ARBA00004651"/>
    </source>
</evidence>
<comment type="caution">
    <text evidence="15">The sequence shown here is derived from an EMBL/GenBank/DDBJ whole genome shotgun (WGS) entry which is preliminary data.</text>
</comment>
<dbReference type="InterPro" id="IPR011577">
    <property type="entry name" value="Cyt_b561_bac/Ni-Hgenase"/>
</dbReference>
<dbReference type="Pfam" id="PF01292">
    <property type="entry name" value="Ni_hydr_CYTB"/>
    <property type="match status" value="1"/>
</dbReference>
<dbReference type="InterPro" id="IPR016174">
    <property type="entry name" value="Di-haem_cyt_TM"/>
</dbReference>
<name>A0ABQ6BKA9_9CAUL</name>
<evidence type="ECO:0000256" key="11">
    <source>
        <dbReference type="ARBA" id="ARBA00023136"/>
    </source>
</evidence>
<evidence type="ECO:0000256" key="5">
    <source>
        <dbReference type="ARBA" id="ARBA00022617"/>
    </source>
</evidence>
<dbReference type="RefSeq" id="WP_284221097.1">
    <property type="nucleotide sequence ID" value="NZ_BSOY01000008.1"/>
</dbReference>